<dbReference type="PANTHER" id="PTHR19211">
    <property type="entry name" value="ATP-BINDING TRANSPORT PROTEIN-RELATED"/>
    <property type="match status" value="1"/>
</dbReference>
<dbReference type="InterPro" id="IPR003439">
    <property type="entry name" value="ABC_transporter-like_ATP-bd"/>
</dbReference>
<proteinExistence type="predicted"/>
<evidence type="ECO:0000313" key="7">
    <source>
        <dbReference type="Proteomes" id="UP000494206"/>
    </source>
</evidence>
<feature type="domain" description="ABC transporter" evidence="5">
    <location>
        <begin position="81"/>
        <end position="325"/>
    </location>
</feature>
<dbReference type="SMART" id="SM00382">
    <property type="entry name" value="AAA"/>
    <property type="match status" value="2"/>
</dbReference>
<dbReference type="EMBL" id="CADEPM010000001">
    <property type="protein sequence ID" value="CAB3397236.1"/>
    <property type="molecule type" value="Genomic_DNA"/>
</dbReference>
<keyword evidence="1" id="KW-0677">Repeat</keyword>
<evidence type="ECO:0000256" key="2">
    <source>
        <dbReference type="ARBA" id="ARBA00022741"/>
    </source>
</evidence>
<dbReference type="PROSITE" id="PS00211">
    <property type="entry name" value="ABC_TRANSPORTER_1"/>
    <property type="match status" value="2"/>
</dbReference>
<dbReference type="InterPro" id="IPR003593">
    <property type="entry name" value="AAA+_ATPase"/>
</dbReference>
<evidence type="ECO:0000256" key="3">
    <source>
        <dbReference type="ARBA" id="ARBA00022840"/>
    </source>
</evidence>
<dbReference type="FunFam" id="3.40.50.300:FF:002050">
    <property type="entry name" value="ABC transporter, class F"/>
    <property type="match status" value="1"/>
</dbReference>
<sequence>MADKEGKKLSRKDLKKAKAKADYEKEILSMGGVVDNLPAVQENEHEGGGIGSGAELGAHFTVSQASKNASQLAQIENSMDIKVENFDIAAQGKLLFDKANLTIVYGRRYGLVGPNGMGKTTLLKHIAARKLAIPSHIDLLYCEQEIQVDSTSAIDTVVRADKKRLALIEEETKLTAELEAGNTGVTERLKEVNDELRDIGADSAEPRARRILAGLGFTKEMQEKPCTDFSGGWRMRISLARALFLEPTLLMLDEPTNHLDLNAVIWLDNYLQSWKKTLLIVSHDQGFLDSVCTDILHLDNKKLYEYRGNYTLFKKMYVQKLQVHIKAFEQQQKQLKAMKKEGKSSKQAEEQIKTQIANKAKKGGKSKAGSSSMGDDTDAPPPELLQKIKEYQVKFVFPETTKLNPPVLGLHDVTFGYGNEILFKNVDFGVDMDSRIAIVGPNGVGKSTLLKLLIGKIEPTSGELRKNRLAKIGWFDQHSNEALNGEQTPVEYLCTKFNIDYQEARKQLGTTGLAGHAHTVKIKDLSGGQKSRVALCDLALGHPDIIILDEPTNNLDIESIDALAQAIEEFEGGVVMVTHDERLVRKTNCSLWIVENQDISEIDGDFDDYKKEVLDALDLIFKKMEELDQISPFILHRAEIKDDEIYFLNRERLNNTITVIFEIDPEPRKQFATIYAKLEDDTLVMRRDDYERTTEKERTILKNINYFEKGIEVFENALKRSNYCVNSCTIEMENWDITRSSIKTLKGCHSFRIAYGSIEQLKYALNILNDQVSDLQLVDNNRDEPNAITIPEDVLAHSQIQNAKSFYFWANCNFTEEHFLTLSAMNFTFTSTTVSEEVLNKFIKRWINGQGVEGFQHVRIWSTREFNEDKVLENITFRRWDRAFREETGGFDSDFDRVMMRSANCVQIMHSDQKTSATMGISSSGFLFVVTGKYLDDYNVFSYSIPM</sequence>
<dbReference type="InterPro" id="IPR012885">
    <property type="entry name" value="F-box_Sdz-33"/>
</dbReference>
<keyword evidence="3" id="KW-0067">ATP-binding</keyword>
<dbReference type="FunFam" id="3.40.50.300:FF:000011">
    <property type="entry name" value="Putative ABC transporter ATP-binding component"/>
    <property type="match status" value="1"/>
</dbReference>
<dbReference type="OrthoDB" id="2110130at2759"/>
<protein>
    <recommendedName>
        <fullName evidence="5">ABC transporter domain-containing protein</fullName>
    </recommendedName>
</protein>
<dbReference type="Pfam" id="PF07735">
    <property type="entry name" value="FBA_2"/>
    <property type="match status" value="1"/>
</dbReference>
<dbReference type="Gene3D" id="3.40.50.300">
    <property type="entry name" value="P-loop containing nucleotide triphosphate hydrolases"/>
    <property type="match status" value="2"/>
</dbReference>
<comment type="caution">
    <text evidence="6">The sequence shown here is derived from an EMBL/GenBank/DDBJ whole genome shotgun (WGS) entry which is preliminary data.</text>
</comment>
<dbReference type="PROSITE" id="PS50893">
    <property type="entry name" value="ABC_TRANSPORTER_2"/>
    <property type="match status" value="2"/>
</dbReference>
<feature type="region of interest" description="Disordered" evidence="4">
    <location>
        <begin position="356"/>
        <end position="382"/>
    </location>
</feature>
<dbReference type="PANTHER" id="PTHR19211:SF14">
    <property type="entry name" value="ATP-BINDING CASSETTE SUB-FAMILY F MEMBER 1"/>
    <property type="match status" value="1"/>
</dbReference>
<gene>
    <name evidence="6" type="ORF">CBOVIS_LOCUS679</name>
</gene>
<feature type="domain" description="ABC transporter" evidence="5">
    <location>
        <begin position="408"/>
        <end position="622"/>
    </location>
</feature>
<dbReference type="SUPFAM" id="SSF52540">
    <property type="entry name" value="P-loop containing nucleoside triphosphate hydrolases"/>
    <property type="match status" value="2"/>
</dbReference>
<dbReference type="GO" id="GO:0016887">
    <property type="term" value="F:ATP hydrolysis activity"/>
    <property type="evidence" value="ECO:0007669"/>
    <property type="project" value="InterPro"/>
</dbReference>
<name>A0A8S1EB03_9PELO</name>
<dbReference type="Pfam" id="PF00005">
    <property type="entry name" value="ABC_tran"/>
    <property type="match status" value="2"/>
</dbReference>
<accession>A0A8S1EB03</accession>
<dbReference type="GO" id="GO:0005524">
    <property type="term" value="F:ATP binding"/>
    <property type="evidence" value="ECO:0007669"/>
    <property type="project" value="UniProtKB-KW"/>
</dbReference>
<organism evidence="6 7">
    <name type="scientific">Caenorhabditis bovis</name>
    <dbReference type="NCBI Taxonomy" id="2654633"/>
    <lineage>
        <taxon>Eukaryota</taxon>
        <taxon>Metazoa</taxon>
        <taxon>Ecdysozoa</taxon>
        <taxon>Nematoda</taxon>
        <taxon>Chromadorea</taxon>
        <taxon>Rhabditida</taxon>
        <taxon>Rhabditina</taxon>
        <taxon>Rhabditomorpha</taxon>
        <taxon>Rhabditoidea</taxon>
        <taxon>Rhabditidae</taxon>
        <taxon>Peloderinae</taxon>
        <taxon>Caenorhabditis</taxon>
    </lineage>
</organism>
<dbReference type="InterPro" id="IPR050611">
    <property type="entry name" value="ABCF"/>
</dbReference>
<evidence type="ECO:0000256" key="1">
    <source>
        <dbReference type="ARBA" id="ARBA00022737"/>
    </source>
</evidence>
<dbReference type="InterPro" id="IPR027417">
    <property type="entry name" value="P-loop_NTPase"/>
</dbReference>
<evidence type="ECO:0000256" key="4">
    <source>
        <dbReference type="SAM" id="MobiDB-lite"/>
    </source>
</evidence>
<keyword evidence="2" id="KW-0547">Nucleotide-binding</keyword>
<dbReference type="CDD" id="cd03221">
    <property type="entry name" value="ABCF_EF-3"/>
    <property type="match status" value="2"/>
</dbReference>
<keyword evidence="7" id="KW-1185">Reference proteome</keyword>
<evidence type="ECO:0000313" key="6">
    <source>
        <dbReference type="EMBL" id="CAB3397236.1"/>
    </source>
</evidence>
<dbReference type="InterPro" id="IPR017871">
    <property type="entry name" value="ABC_transporter-like_CS"/>
</dbReference>
<reference evidence="6 7" key="1">
    <citation type="submission" date="2020-04" db="EMBL/GenBank/DDBJ databases">
        <authorList>
            <person name="Laetsch R D."/>
            <person name="Stevens L."/>
            <person name="Kumar S."/>
            <person name="Blaxter L. M."/>
        </authorList>
    </citation>
    <scope>NUCLEOTIDE SEQUENCE [LARGE SCALE GENOMIC DNA]</scope>
</reference>
<evidence type="ECO:0000259" key="5">
    <source>
        <dbReference type="PROSITE" id="PS50893"/>
    </source>
</evidence>
<dbReference type="Proteomes" id="UP000494206">
    <property type="component" value="Unassembled WGS sequence"/>
</dbReference>
<dbReference type="AlphaFoldDB" id="A0A8S1EB03"/>